<evidence type="ECO:0000313" key="2">
    <source>
        <dbReference type="EMBL" id="EXU76621.1"/>
    </source>
</evidence>
<evidence type="ECO:0000259" key="1">
    <source>
        <dbReference type="Pfam" id="PF04965"/>
    </source>
</evidence>
<dbReference type="PANTHER" id="PTHR38595:SF1">
    <property type="entry name" value="TYPE VI SECRETION SYSTEM COMPONENT TSSE1"/>
    <property type="match status" value="1"/>
</dbReference>
<evidence type="ECO:0000313" key="3">
    <source>
        <dbReference type="Proteomes" id="UP000019918"/>
    </source>
</evidence>
<comment type="caution">
    <text evidence="2">The sequence shown here is derived from an EMBL/GenBank/DDBJ whole genome shotgun (WGS) entry which is preliminary data.</text>
</comment>
<dbReference type="EMBL" id="JFHN01000025">
    <property type="protein sequence ID" value="EXU76621.1"/>
    <property type="molecule type" value="Genomic_DNA"/>
</dbReference>
<sequence length="163" mass="18809">MEKKLHYLPTLFERLLDDEPQKSQEAHDAFYFDARKMRAVVQNDIASLLNNTNIEDRLDEHRHKAVCGSVMNYGIAPFSGQYANHHNWNIIEKSIRNALLRFESRIIPESLLVRPLTDKDLLGKNGQVLFEIRGLIEWHPQPIDLCINGAYDVETAKVDLKSV</sequence>
<dbReference type="Proteomes" id="UP000019918">
    <property type="component" value="Unassembled WGS sequence"/>
</dbReference>
<name>A0A014M439_9GAMM</name>
<dbReference type="SUPFAM" id="SSF160719">
    <property type="entry name" value="gpW/gp25-like"/>
    <property type="match status" value="1"/>
</dbReference>
<proteinExistence type="predicted"/>
<dbReference type="STRING" id="69222.BG55_04170"/>
<dbReference type="InterPro" id="IPR053176">
    <property type="entry name" value="T6SS_TssE1-like"/>
</dbReference>
<dbReference type="PANTHER" id="PTHR38595">
    <property type="entry name" value="CYTOPLASMIC PROTEIN-RELATED"/>
    <property type="match status" value="1"/>
</dbReference>
<organism evidence="2 3">
    <name type="scientific">Erwinia mallotivora</name>
    <dbReference type="NCBI Taxonomy" id="69222"/>
    <lineage>
        <taxon>Bacteria</taxon>
        <taxon>Pseudomonadati</taxon>
        <taxon>Pseudomonadota</taxon>
        <taxon>Gammaproteobacteria</taxon>
        <taxon>Enterobacterales</taxon>
        <taxon>Erwiniaceae</taxon>
        <taxon>Erwinia</taxon>
    </lineage>
</organism>
<accession>A0A014M439</accession>
<gene>
    <name evidence="2" type="ORF">BG55_04170</name>
</gene>
<keyword evidence="3" id="KW-1185">Reference proteome</keyword>
<feature type="domain" description="IraD/Gp25-like" evidence="1">
    <location>
        <begin position="36"/>
        <end position="140"/>
    </location>
</feature>
<protein>
    <submittedName>
        <fullName evidence="2">Lysozyme</fullName>
    </submittedName>
</protein>
<reference evidence="2 3" key="1">
    <citation type="submission" date="2014-02" db="EMBL/GenBank/DDBJ databases">
        <title>Draft genome of Erwinia mallotivora strain BT-MARDI, a papaya dieback pathogen.</title>
        <authorList>
            <person name="Redzuan R."/>
            <person name="Abu Bakar N."/>
            <person name="Badrun R."/>
            <person name="Mohd Raih M.F."/>
            <person name="Rozano L."/>
            <person name="Mat Amin N."/>
        </authorList>
    </citation>
    <scope>NUCLEOTIDE SEQUENCE [LARGE SCALE GENOMIC DNA]</scope>
    <source>
        <strain evidence="2 3">BT-MARDI</strain>
    </source>
</reference>
<dbReference type="AlphaFoldDB" id="A0A014M439"/>
<dbReference type="RefSeq" id="WP_034934687.1">
    <property type="nucleotide sequence ID" value="NZ_JBHLYB010000200.1"/>
</dbReference>
<dbReference type="OrthoDB" id="119583at2"/>
<dbReference type="Pfam" id="PF04965">
    <property type="entry name" value="GPW_gp25"/>
    <property type="match status" value="1"/>
</dbReference>
<dbReference type="PATRIC" id="fig|69222.5.peg.863"/>
<dbReference type="InterPro" id="IPR007048">
    <property type="entry name" value="IraD/Gp25-like"/>
</dbReference>